<name>A0AAV0GXE4_9ROSI</name>
<dbReference type="Gene3D" id="2.60.120.330">
    <property type="entry name" value="B-lactam Antibiotic, Isopenicillin N Synthase, Chain"/>
    <property type="match status" value="1"/>
</dbReference>
<feature type="region of interest" description="Disordered" evidence="7">
    <location>
        <begin position="20"/>
        <end position="51"/>
    </location>
</feature>
<keyword evidence="10" id="KW-1185">Reference proteome</keyword>
<dbReference type="InterPro" id="IPR027443">
    <property type="entry name" value="IPNS-like_sf"/>
</dbReference>
<evidence type="ECO:0000256" key="7">
    <source>
        <dbReference type="SAM" id="MobiDB-lite"/>
    </source>
</evidence>
<dbReference type="InterPro" id="IPR026992">
    <property type="entry name" value="DIOX_N"/>
</dbReference>
<feature type="domain" description="Fe2OG dioxygenase" evidence="8">
    <location>
        <begin position="291"/>
        <end position="391"/>
    </location>
</feature>
<dbReference type="PROSITE" id="PS51471">
    <property type="entry name" value="FE2OG_OXY"/>
    <property type="match status" value="1"/>
</dbReference>
<feature type="region of interest" description="Disordered" evidence="7">
    <location>
        <begin position="396"/>
        <end position="419"/>
    </location>
</feature>
<feature type="region of interest" description="Disordered" evidence="7">
    <location>
        <begin position="431"/>
        <end position="455"/>
    </location>
</feature>
<comment type="caution">
    <text evidence="9">The sequence shown here is derived from an EMBL/GenBank/DDBJ whole genome shotgun (WGS) entry which is preliminary data.</text>
</comment>
<dbReference type="SUPFAM" id="SSF51197">
    <property type="entry name" value="Clavaminate synthase-like"/>
    <property type="match status" value="1"/>
</dbReference>
<accession>A0AAV0GXE4</accession>
<evidence type="ECO:0000256" key="3">
    <source>
        <dbReference type="ARBA" id="ARBA00022896"/>
    </source>
</evidence>
<dbReference type="Proteomes" id="UP001154282">
    <property type="component" value="Unassembled WGS sequence"/>
</dbReference>
<evidence type="ECO:0000313" key="10">
    <source>
        <dbReference type="Proteomes" id="UP001154282"/>
    </source>
</evidence>
<dbReference type="PRINTS" id="PR00682">
    <property type="entry name" value="IPNSYNTHASE"/>
</dbReference>
<keyword evidence="4 6" id="KW-0560">Oxidoreductase</keyword>
<dbReference type="EMBL" id="CAMGYJ010000002">
    <property type="protein sequence ID" value="CAI0377028.1"/>
    <property type="molecule type" value="Genomic_DNA"/>
</dbReference>
<evidence type="ECO:0000313" key="9">
    <source>
        <dbReference type="EMBL" id="CAI0377028.1"/>
    </source>
</evidence>
<dbReference type="Pfam" id="PF14226">
    <property type="entry name" value="DIOX_N"/>
    <property type="match status" value="1"/>
</dbReference>
<evidence type="ECO:0000259" key="8">
    <source>
        <dbReference type="PROSITE" id="PS51471"/>
    </source>
</evidence>
<organism evidence="9 10">
    <name type="scientific">Linum tenue</name>
    <dbReference type="NCBI Taxonomy" id="586396"/>
    <lineage>
        <taxon>Eukaryota</taxon>
        <taxon>Viridiplantae</taxon>
        <taxon>Streptophyta</taxon>
        <taxon>Embryophyta</taxon>
        <taxon>Tracheophyta</taxon>
        <taxon>Spermatophyta</taxon>
        <taxon>Magnoliopsida</taxon>
        <taxon>eudicotyledons</taxon>
        <taxon>Gunneridae</taxon>
        <taxon>Pentapetalae</taxon>
        <taxon>rosids</taxon>
        <taxon>fabids</taxon>
        <taxon>Malpighiales</taxon>
        <taxon>Linaceae</taxon>
        <taxon>Linum</taxon>
    </lineage>
</organism>
<dbReference type="InterPro" id="IPR050295">
    <property type="entry name" value="Plant_2OG-oxidoreductases"/>
</dbReference>
<evidence type="ECO:0000256" key="2">
    <source>
        <dbReference type="ARBA" id="ARBA00022723"/>
    </source>
</evidence>
<evidence type="ECO:0000256" key="6">
    <source>
        <dbReference type="RuleBase" id="RU003682"/>
    </source>
</evidence>
<dbReference type="AlphaFoldDB" id="A0AAV0GXE4"/>
<dbReference type="Pfam" id="PF03171">
    <property type="entry name" value="2OG-FeII_Oxy"/>
    <property type="match status" value="1"/>
</dbReference>
<sequence length="455" mass="52085">MRDFSEKWVQRHNHWPALTIYQPTGPNNMPIFNVQQGSESDGPSPTKTRKHEVRLRITVRRTRFRSSNDEEEDSGLGFWDPSISSEEVFLQVLEMDLGASLGVPSVQELARSLKDVPDRFIRPELELDIVSKDESVPVIDMSKLVGGRDDEEDELAKLHAACRDWGFFQVINHGVAEEGILKMKADVQEFFRLPLQEKMEYARLPDDIQGYSASHVVPRGRKQDWSDFLYIFPQPRDGRNLRFWPRVPSSFKETLNQYSTEMKKLNTALLSFMARNLGLEPEKLLSLFEGGRQGVRTNYYPPCRQANKVLGSSPHSDLAGLTLLTQVNEVQGLQIKRNGKWIPIDPIQDAFIVNVGEMIEIMSNGEYKSIEHRAVVNPEKERLSIATFHNPNSNAVIGPLPDIRGKDGKKQAPKYKSMPYQEYMTERLRQKKKVYDEEGKPENPAHQMKLHTEAA</sequence>
<keyword evidence="3" id="KW-0847">Vitamin C</keyword>
<dbReference type="GO" id="GO:0016491">
    <property type="term" value="F:oxidoreductase activity"/>
    <property type="evidence" value="ECO:0007669"/>
    <property type="project" value="UniProtKB-KW"/>
</dbReference>
<evidence type="ECO:0000256" key="4">
    <source>
        <dbReference type="ARBA" id="ARBA00023002"/>
    </source>
</evidence>
<dbReference type="GO" id="GO:0031418">
    <property type="term" value="F:L-ascorbic acid binding"/>
    <property type="evidence" value="ECO:0007669"/>
    <property type="project" value="UniProtKB-KW"/>
</dbReference>
<reference evidence="9" key="1">
    <citation type="submission" date="2022-08" db="EMBL/GenBank/DDBJ databases">
        <authorList>
            <person name="Gutierrez-Valencia J."/>
        </authorList>
    </citation>
    <scope>NUCLEOTIDE SEQUENCE</scope>
</reference>
<dbReference type="PANTHER" id="PTHR47991">
    <property type="entry name" value="OXOGLUTARATE/IRON-DEPENDENT DIOXYGENASE"/>
    <property type="match status" value="1"/>
</dbReference>
<protein>
    <recommendedName>
        <fullName evidence="8">Fe2OG dioxygenase domain-containing protein</fullName>
    </recommendedName>
</protein>
<evidence type="ECO:0000256" key="5">
    <source>
        <dbReference type="ARBA" id="ARBA00023004"/>
    </source>
</evidence>
<dbReference type="InterPro" id="IPR005123">
    <property type="entry name" value="Oxoglu/Fe-dep_dioxygenase_dom"/>
</dbReference>
<keyword evidence="5 6" id="KW-0408">Iron</keyword>
<gene>
    <name evidence="9" type="ORF">LITE_LOCUS1286</name>
</gene>
<proteinExistence type="inferred from homology"/>
<dbReference type="FunFam" id="2.60.120.330:FF:000001">
    <property type="entry name" value="Protein SRG1"/>
    <property type="match status" value="1"/>
</dbReference>
<dbReference type="GO" id="GO:0046872">
    <property type="term" value="F:metal ion binding"/>
    <property type="evidence" value="ECO:0007669"/>
    <property type="project" value="UniProtKB-KW"/>
</dbReference>
<comment type="similarity">
    <text evidence="1 6">Belongs to the iron/ascorbate-dependent oxidoreductase family.</text>
</comment>
<feature type="compositionally biased region" description="Polar residues" evidence="7">
    <location>
        <begin position="33"/>
        <end position="46"/>
    </location>
</feature>
<dbReference type="InterPro" id="IPR044861">
    <property type="entry name" value="IPNS-like_FE2OG_OXY"/>
</dbReference>
<evidence type="ECO:0000256" key="1">
    <source>
        <dbReference type="ARBA" id="ARBA00008056"/>
    </source>
</evidence>
<keyword evidence="2 6" id="KW-0479">Metal-binding</keyword>
<feature type="compositionally biased region" description="Basic and acidic residues" evidence="7">
    <location>
        <begin position="431"/>
        <end position="443"/>
    </location>
</feature>